<proteinExistence type="inferred from homology"/>
<comment type="similarity">
    <text evidence="1">Belongs to the LytR/CpsA/Psr (LCP) family.</text>
</comment>
<reference evidence="4" key="1">
    <citation type="submission" date="2023-01" db="EMBL/GenBank/DDBJ databases">
        <title>Genome analysis of 13 Lactobacillus isolated from gut of wild boar.</title>
        <authorList>
            <person name="Papp P."/>
            <person name="Libisch B."/>
            <person name="Nagy T."/>
            <person name="Olasz F."/>
        </authorList>
    </citation>
    <scope>NUCLEOTIDE SEQUENCE</scope>
    <source>
        <strain evidence="4">F146</strain>
    </source>
</reference>
<evidence type="ECO:0000313" key="4">
    <source>
        <dbReference type="EMBL" id="MDC2829362.1"/>
    </source>
</evidence>
<dbReference type="EMBL" id="JAQONE010000011">
    <property type="protein sequence ID" value="MDC2829362.1"/>
    <property type="molecule type" value="Genomic_DNA"/>
</dbReference>
<dbReference type="InterPro" id="IPR004474">
    <property type="entry name" value="LytR_CpsA_psr"/>
</dbReference>
<gene>
    <name evidence="4" type="ORF">PO250_03375</name>
</gene>
<dbReference type="NCBIfam" id="TIGR00350">
    <property type="entry name" value="lytR_cpsA_psr"/>
    <property type="match status" value="1"/>
</dbReference>
<accession>A0AAJ1M8L1</accession>
<evidence type="ECO:0000313" key="5">
    <source>
        <dbReference type="Proteomes" id="UP001220670"/>
    </source>
</evidence>
<name>A0AAJ1M8L1_LIMMU</name>
<sequence length="356" mass="39321">MEEQTQPTRTPKPKKKKWRWLKWLLALIVIGLAAGGGYEYYQIHQTASKVFSNSAKVDKKLREGKPITIMTLGIDSGALGRKNWGAGNTDSIEVITVNPKKKTVRMTAISRDIPIKVKVDGGHTYVKLNAAYSLGGVKETKKQLEDLLGIKIDYYASVNMGVLEKVVNAVGGVTVNNSFAFTYEGHHFKKGKQHLNGSQALKYARMRYDDPRGDYGRQYRQQQILEAVINKFKQNGSISVANKLLKAAGDGVRTDLPVKAVATLYTKYSPALSNVKIDHLQGLSATIDGTSFQAVTPTEINRVSKAIRKSLGQKPIHVVNTETKLYNYAVQNGYDGVNNLEFTLPNGAQYNTVVSN</sequence>
<dbReference type="RefSeq" id="WP_272208571.1">
    <property type="nucleotide sequence ID" value="NZ_JAQOMV010000021.1"/>
</dbReference>
<organism evidence="4 5">
    <name type="scientific">Limosilactobacillus mucosae</name>
    <name type="common">Lactobacillus mucosae</name>
    <dbReference type="NCBI Taxonomy" id="97478"/>
    <lineage>
        <taxon>Bacteria</taxon>
        <taxon>Bacillati</taxon>
        <taxon>Bacillota</taxon>
        <taxon>Bacilli</taxon>
        <taxon>Lactobacillales</taxon>
        <taxon>Lactobacillaceae</taxon>
        <taxon>Limosilactobacillus</taxon>
    </lineage>
</organism>
<evidence type="ECO:0000259" key="3">
    <source>
        <dbReference type="Pfam" id="PF03816"/>
    </source>
</evidence>
<keyword evidence="2" id="KW-1133">Transmembrane helix</keyword>
<dbReference type="PANTHER" id="PTHR33392">
    <property type="entry name" value="POLYISOPRENYL-TEICHOIC ACID--PEPTIDOGLYCAN TEICHOIC ACID TRANSFERASE TAGU"/>
    <property type="match status" value="1"/>
</dbReference>
<dbReference type="PANTHER" id="PTHR33392:SF6">
    <property type="entry name" value="POLYISOPRENYL-TEICHOIC ACID--PEPTIDOGLYCAN TEICHOIC ACID TRANSFERASE TAGU"/>
    <property type="match status" value="1"/>
</dbReference>
<feature type="transmembrane region" description="Helical" evidence="2">
    <location>
        <begin position="20"/>
        <end position="41"/>
    </location>
</feature>
<protein>
    <submittedName>
        <fullName evidence="4">LCP family protein</fullName>
    </submittedName>
</protein>
<dbReference type="Pfam" id="PF03816">
    <property type="entry name" value="LytR_cpsA_psr"/>
    <property type="match status" value="1"/>
</dbReference>
<feature type="domain" description="Cell envelope-related transcriptional attenuator" evidence="3">
    <location>
        <begin position="88"/>
        <end position="233"/>
    </location>
</feature>
<dbReference type="Proteomes" id="UP001220670">
    <property type="component" value="Unassembled WGS sequence"/>
</dbReference>
<keyword evidence="2" id="KW-0812">Transmembrane</keyword>
<dbReference type="Gene3D" id="3.40.630.190">
    <property type="entry name" value="LCP protein"/>
    <property type="match status" value="1"/>
</dbReference>
<dbReference type="InterPro" id="IPR050922">
    <property type="entry name" value="LytR/CpsA/Psr_CW_biosynth"/>
</dbReference>
<keyword evidence="2" id="KW-0472">Membrane</keyword>
<evidence type="ECO:0000256" key="2">
    <source>
        <dbReference type="SAM" id="Phobius"/>
    </source>
</evidence>
<evidence type="ECO:0000256" key="1">
    <source>
        <dbReference type="ARBA" id="ARBA00006068"/>
    </source>
</evidence>
<dbReference type="AlphaFoldDB" id="A0AAJ1M8L1"/>
<comment type="caution">
    <text evidence="4">The sequence shown here is derived from an EMBL/GenBank/DDBJ whole genome shotgun (WGS) entry which is preliminary data.</text>
</comment>